<dbReference type="PANTHER" id="PTHR11439">
    <property type="entry name" value="GAG-POL-RELATED RETROTRANSPOSON"/>
    <property type="match status" value="1"/>
</dbReference>
<dbReference type="AlphaFoldDB" id="A0AAV3RI22"/>
<dbReference type="PANTHER" id="PTHR11439:SF467">
    <property type="entry name" value="INTEGRASE CATALYTIC DOMAIN-CONTAINING PROTEIN"/>
    <property type="match status" value="1"/>
</dbReference>
<comment type="caution">
    <text evidence="1">The sequence shown here is derived from an EMBL/GenBank/DDBJ whole genome shotgun (WGS) entry which is preliminary data.</text>
</comment>
<reference evidence="1 2" key="1">
    <citation type="submission" date="2024-01" db="EMBL/GenBank/DDBJ databases">
        <title>The complete chloroplast genome sequence of Lithospermum erythrorhizon: insights into the phylogenetic relationship among Boraginaceae species and the maternal lineages of purple gromwells.</title>
        <authorList>
            <person name="Okada T."/>
            <person name="Watanabe K."/>
        </authorList>
    </citation>
    <scope>NUCLEOTIDE SEQUENCE [LARGE SCALE GENOMIC DNA]</scope>
</reference>
<proteinExistence type="predicted"/>
<name>A0AAV3RI22_LITER</name>
<protein>
    <recommendedName>
        <fullName evidence="3">Retrovirus-related Pol polyprotein from transposon TNT 1-94</fullName>
    </recommendedName>
</protein>
<dbReference type="InterPro" id="IPR043502">
    <property type="entry name" value="DNA/RNA_pol_sf"/>
</dbReference>
<dbReference type="EMBL" id="BAABME010008842">
    <property type="protein sequence ID" value="GAA0173952.1"/>
    <property type="molecule type" value="Genomic_DNA"/>
</dbReference>
<accession>A0AAV3RI22</accession>
<dbReference type="CDD" id="cd09272">
    <property type="entry name" value="RNase_HI_RT_Ty1"/>
    <property type="match status" value="1"/>
</dbReference>
<evidence type="ECO:0000313" key="1">
    <source>
        <dbReference type="EMBL" id="GAA0173952.1"/>
    </source>
</evidence>
<sequence length="163" mass="18579">MYAMICTRSDIPYAVSLMSRFTSNPGKKHWKGVKWILRHLKGTFNLCICYGGNKDDLAAYSDSDLAGDIDTMKSTSGYLFTYGRVAISWQSKLQKCTTLSTTEVEYIIVTEYCKEMLWLKRFSEELGLSQQKFVVQCDSQSAIHLYKNPSLHSRSKHIQVPLG</sequence>
<gene>
    <name evidence="1" type="ORF">LIER_27447</name>
</gene>
<evidence type="ECO:0000313" key="2">
    <source>
        <dbReference type="Proteomes" id="UP001454036"/>
    </source>
</evidence>
<dbReference type="SUPFAM" id="SSF56672">
    <property type="entry name" value="DNA/RNA polymerases"/>
    <property type="match status" value="1"/>
</dbReference>
<evidence type="ECO:0008006" key="3">
    <source>
        <dbReference type="Google" id="ProtNLM"/>
    </source>
</evidence>
<organism evidence="1 2">
    <name type="scientific">Lithospermum erythrorhizon</name>
    <name type="common">Purple gromwell</name>
    <name type="synonym">Lithospermum officinale var. erythrorhizon</name>
    <dbReference type="NCBI Taxonomy" id="34254"/>
    <lineage>
        <taxon>Eukaryota</taxon>
        <taxon>Viridiplantae</taxon>
        <taxon>Streptophyta</taxon>
        <taxon>Embryophyta</taxon>
        <taxon>Tracheophyta</taxon>
        <taxon>Spermatophyta</taxon>
        <taxon>Magnoliopsida</taxon>
        <taxon>eudicotyledons</taxon>
        <taxon>Gunneridae</taxon>
        <taxon>Pentapetalae</taxon>
        <taxon>asterids</taxon>
        <taxon>lamiids</taxon>
        <taxon>Boraginales</taxon>
        <taxon>Boraginaceae</taxon>
        <taxon>Boraginoideae</taxon>
        <taxon>Lithospermeae</taxon>
        <taxon>Lithospermum</taxon>
    </lineage>
</organism>
<keyword evidence="2" id="KW-1185">Reference proteome</keyword>
<dbReference type="Proteomes" id="UP001454036">
    <property type="component" value="Unassembled WGS sequence"/>
</dbReference>